<dbReference type="UniPathway" id="UPA00659"/>
<dbReference type="CDD" id="cd06558">
    <property type="entry name" value="crotonase-like"/>
    <property type="match status" value="1"/>
</dbReference>
<dbReference type="GO" id="GO:0051750">
    <property type="term" value="F:delta(3,5)-delta(2,4)-dienoyl-CoA isomerase activity"/>
    <property type="evidence" value="ECO:0007669"/>
    <property type="project" value="TreeGrafter"/>
</dbReference>
<name>A0A2G5B8S2_COERN</name>
<dbReference type="GO" id="GO:0006635">
    <property type="term" value="P:fatty acid beta-oxidation"/>
    <property type="evidence" value="ECO:0007669"/>
    <property type="project" value="UniProtKB-UniPathway"/>
</dbReference>
<dbReference type="SUPFAM" id="SSF52096">
    <property type="entry name" value="ClpP/crotonase"/>
    <property type="match status" value="1"/>
</dbReference>
<dbReference type="InterPro" id="IPR029045">
    <property type="entry name" value="ClpP/crotonase-like_dom_sf"/>
</dbReference>
<proteinExistence type="inferred from homology"/>
<evidence type="ECO:0000256" key="4">
    <source>
        <dbReference type="ARBA" id="ARBA00022832"/>
    </source>
</evidence>
<accession>A0A2G5B8S2</accession>
<dbReference type="FunFam" id="3.90.226.10:FF:000024">
    <property type="entry name" value="Delta3,5-delta2,4-dienoyl-CoA isomerase"/>
    <property type="match status" value="1"/>
</dbReference>
<comment type="subcellular location">
    <subcellularLocation>
        <location evidence="1">Peroxisome</location>
    </subcellularLocation>
</comment>
<dbReference type="STRING" id="763665.A0A2G5B8S2"/>
<dbReference type="InterPro" id="IPR001753">
    <property type="entry name" value="Enoyl-CoA_hydra/iso"/>
</dbReference>
<organism evidence="9 10">
    <name type="scientific">Coemansia reversa (strain ATCC 12441 / NRRL 1564)</name>
    <dbReference type="NCBI Taxonomy" id="763665"/>
    <lineage>
        <taxon>Eukaryota</taxon>
        <taxon>Fungi</taxon>
        <taxon>Fungi incertae sedis</taxon>
        <taxon>Zoopagomycota</taxon>
        <taxon>Kickxellomycotina</taxon>
        <taxon>Kickxellomycetes</taxon>
        <taxon>Kickxellales</taxon>
        <taxon>Kickxellaceae</taxon>
        <taxon>Coemansia</taxon>
    </lineage>
</organism>
<dbReference type="InterPro" id="IPR045002">
    <property type="entry name" value="Ech1-like"/>
</dbReference>
<dbReference type="Gene3D" id="1.10.12.10">
    <property type="entry name" value="Lyase 2-enoyl-coa Hydratase, Chain A, domain 2"/>
    <property type="match status" value="1"/>
</dbReference>
<evidence type="ECO:0000256" key="7">
    <source>
        <dbReference type="ARBA" id="ARBA00023140"/>
    </source>
</evidence>
<dbReference type="GO" id="GO:0005777">
    <property type="term" value="C:peroxisome"/>
    <property type="evidence" value="ECO:0007669"/>
    <property type="project" value="UniProtKB-SubCell"/>
</dbReference>
<reference evidence="9 10" key="1">
    <citation type="journal article" date="2015" name="Genome Biol. Evol.">
        <title>Phylogenomic analyses indicate that early fungi evolved digesting cell walls of algal ancestors of land plants.</title>
        <authorList>
            <person name="Chang Y."/>
            <person name="Wang S."/>
            <person name="Sekimoto S."/>
            <person name="Aerts A.L."/>
            <person name="Choi C."/>
            <person name="Clum A."/>
            <person name="LaButti K.M."/>
            <person name="Lindquist E.A."/>
            <person name="Yee Ngan C."/>
            <person name="Ohm R.A."/>
            <person name="Salamov A.A."/>
            <person name="Grigoriev I.V."/>
            <person name="Spatafora J.W."/>
            <person name="Berbee M.L."/>
        </authorList>
    </citation>
    <scope>NUCLEOTIDE SEQUENCE [LARGE SCALE GENOMIC DNA]</scope>
    <source>
        <strain evidence="9 10">NRRL 1564</strain>
    </source>
</reference>
<keyword evidence="6" id="KW-0443">Lipid metabolism</keyword>
<evidence type="ECO:0000256" key="5">
    <source>
        <dbReference type="ARBA" id="ARBA00022990"/>
    </source>
</evidence>
<keyword evidence="4" id="KW-0276">Fatty acid metabolism</keyword>
<keyword evidence="7" id="KW-0576">Peroxisome</keyword>
<evidence type="ECO:0000313" key="9">
    <source>
        <dbReference type="EMBL" id="PIA15127.1"/>
    </source>
</evidence>
<dbReference type="GO" id="GO:0005739">
    <property type="term" value="C:mitochondrion"/>
    <property type="evidence" value="ECO:0007669"/>
    <property type="project" value="TreeGrafter"/>
</dbReference>
<dbReference type="Pfam" id="PF00378">
    <property type="entry name" value="ECH_1"/>
    <property type="match status" value="1"/>
</dbReference>
<protein>
    <submittedName>
        <fullName evidence="9">Peroxisomal enoyl CoA hydratase 1</fullName>
    </submittedName>
</protein>
<dbReference type="Proteomes" id="UP000242474">
    <property type="component" value="Unassembled WGS sequence"/>
</dbReference>
<comment type="pathway">
    <text evidence="2">Lipid metabolism; fatty acid beta-oxidation.</text>
</comment>
<dbReference type="InterPro" id="IPR014748">
    <property type="entry name" value="Enoyl-CoA_hydra_C"/>
</dbReference>
<keyword evidence="10" id="KW-1185">Reference proteome</keyword>
<dbReference type="Gene3D" id="3.90.226.10">
    <property type="entry name" value="2-enoyl-CoA Hydratase, Chain A, domain 1"/>
    <property type="match status" value="1"/>
</dbReference>
<keyword evidence="5" id="KW-0007">Acetylation</keyword>
<evidence type="ECO:0000256" key="2">
    <source>
        <dbReference type="ARBA" id="ARBA00005005"/>
    </source>
</evidence>
<dbReference type="PANTHER" id="PTHR43149:SF1">
    <property type="entry name" value="DELTA(3,5)-DELTA(2,4)-DIENOYL-COA ISOMERASE, MITOCHONDRIAL"/>
    <property type="match status" value="1"/>
</dbReference>
<evidence type="ECO:0000256" key="1">
    <source>
        <dbReference type="ARBA" id="ARBA00004275"/>
    </source>
</evidence>
<dbReference type="FunFam" id="1.10.12.10:FF:000004">
    <property type="entry name" value="Delta3,5-delta2,4-dienoyl-CoA isomerase"/>
    <property type="match status" value="1"/>
</dbReference>
<keyword evidence="8" id="KW-0413">Isomerase</keyword>
<dbReference type="EMBL" id="KZ303510">
    <property type="protein sequence ID" value="PIA15127.1"/>
    <property type="molecule type" value="Genomic_DNA"/>
</dbReference>
<evidence type="ECO:0000256" key="3">
    <source>
        <dbReference type="ARBA" id="ARBA00005254"/>
    </source>
</evidence>
<dbReference type="PANTHER" id="PTHR43149">
    <property type="entry name" value="ENOYL-COA HYDRATASE"/>
    <property type="match status" value="1"/>
</dbReference>
<dbReference type="OrthoDB" id="14970at2759"/>
<evidence type="ECO:0000313" key="10">
    <source>
        <dbReference type="Proteomes" id="UP000242474"/>
    </source>
</evidence>
<evidence type="ECO:0000256" key="6">
    <source>
        <dbReference type="ARBA" id="ARBA00023098"/>
    </source>
</evidence>
<gene>
    <name evidence="9" type="ORF">COEREDRAFT_82323</name>
</gene>
<sequence>MSPEISTSKYQFDLLKVGVSAEGIAHVEINRPEALNAFSTQTWRELGQCFTRFKSDGNVRCVVLSAAGRMFTAGLDLKEAQSGPLGKPHEEGVDVARKGYYHRLHILEFQEAISTIEKCDKPVIAVVHGPCLGIGIDVISACDIRVATEDAYFMVKEVDIGMAADIGTLQRLPKVVGNDSWVREACLTARKVTSKEALFVGLVSRVLPGKREAMESALETAATIASKSPVAVASTKHLLNYSRDHTVQEGLEYTAAWNALAHNSHDMALAVLSSLKKQKARFPNL</sequence>
<comment type="similarity">
    <text evidence="3">Belongs to the enoyl-CoA hydratase/isomerase family.</text>
</comment>
<evidence type="ECO:0000256" key="8">
    <source>
        <dbReference type="ARBA" id="ARBA00023235"/>
    </source>
</evidence>
<dbReference type="AlphaFoldDB" id="A0A2G5B8S2"/>